<evidence type="ECO:0000313" key="3">
    <source>
        <dbReference type="Proteomes" id="UP001605036"/>
    </source>
</evidence>
<comment type="caution">
    <text evidence="2">The sequence shown here is derived from an EMBL/GenBank/DDBJ whole genome shotgun (WGS) entry which is preliminary data.</text>
</comment>
<protein>
    <submittedName>
        <fullName evidence="2">Uncharacterized protein</fullName>
    </submittedName>
</protein>
<reference evidence="2 3" key="1">
    <citation type="submission" date="2024-09" db="EMBL/GenBank/DDBJ databases">
        <title>Chromosome-scale assembly of Riccia fluitans.</title>
        <authorList>
            <person name="Paukszto L."/>
            <person name="Sawicki J."/>
            <person name="Karawczyk K."/>
            <person name="Piernik-Szablinska J."/>
            <person name="Szczecinska M."/>
            <person name="Mazdziarz M."/>
        </authorList>
    </citation>
    <scope>NUCLEOTIDE SEQUENCE [LARGE SCALE GENOMIC DNA]</scope>
    <source>
        <strain evidence="2">Rf_01</strain>
        <tissue evidence="2">Aerial parts of the thallus</tissue>
    </source>
</reference>
<feature type="region of interest" description="Disordered" evidence="1">
    <location>
        <begin position="459"/>
        <end position="483"/>
    </location>
</feature>
<evidence type="ECO:0000313" key="2">
    <source>
        <dbReference type="EMBL" id="KAL2610020.1"/>
    </source>
</evidence>
<organism evidence="2 3">
    <name type="scientific">Riccia fluitans</name>
    <dbReference type="NCBI Taxonomy" id="41844"/>
    <lineage>
        <taxon>Eukaryota</taxon>
        <taxon>Viridiplantae</taxon>
        <taxon>Streptophyta</taxon>
        <taxon>Embryophyta</taxon>
        <taxon>Marchantiophyta</taxon>
        <taxon>Marchantiopsida</taxon>
        <taxon>Marchantiidae</taxon>
        <taxon>Marchantiales</taxon>
        <taxon>Ricciaceae</taxon>
        <taxon>Riccia</taxon>
    </lineage>
</organism>
<gene>
    <name evidence="2" type="ORF">R1flu_028593</name>
</gene>
<feature type="region of interest" description="Disordered" evidence="1">
    <location>
        <begin position="531"/>
        <end position="552"/>
    </location>
</feature>
<proteinExistence type="predicted"/>
<evidence type="ECO:0000256" key="1">
    <source>
        <dbReference type="SAM" id="MobiDB-lite"/>
    </source>
</evidence>
<dbReference type="Proteomes" id="UP001605036">
    <property type="component" value="Unassembled WGS sequence"/>
</dbReference>
<dbReference type="EMBL" id="JBHFFA010000008">
    <property type="protein sequence ID" value="KAL2610020.1"/>
    <property type="molecule type" value="Genomic_DNA"/>
</dbReference>
<keyword evidence="3" id="KW-1185">Reference proteome</keyword>
<name>A0ABD1XM83_9MARC</name>
<feature type="region of interest" description="Disordered" evidence="1">
    <location>
        <begin position="269"/>
        <end position="304"/>
    </location>
</feature>
<sequence>MERGKMRNDQWCNAKEPGTFMAKSDVEQAKQDGNFEPSERMSLKTEPVNINESTPGKSTLFTGGLFLQSRLIRCLSEDRAAEKSYPESLAHICIGSVLTVPTASIALRRPAVKIGVPPRELNGQYVALRIGLKSRLDAVAGTTSRQVGRIASSYAALREGGNGIVAKSEQEVRIRKVELWNEDDRTIGVADVRDAIRTDARRRRGEPTNQTKNGRRVRWGHTETRGRPAGIPTIRDGRTITGNPQTYEEGMRLAKEFGASQVRGHIGLDANRRNNYHGPMSLPDRGGRQQGNTWKDKESSNPGQFESLIHTIGVASIVLHGLQDRRRESNNPLVEIASSLKLEVSGTIPLTPGIASTGCEPTACRTPHGHSKTRTHRSLDVNAALVPHAPRRVPLGPLKRPTHQLSDVLSRTVGLNPERGGRKLNRPPTLQEFHGKYPARDAHLGKSHRSTCVLTHPLVQQSTARNPRRLDPERGGSQSSTQHFLDNYPVLPSTPYCLGPQAPEDRCPIGVGAICWSFRLLMDYEQAGTREVNPDGNTSTDEVQPNFVGTPW</sequence>
<dbReference type="AlphaFoldDB" id="A0ABD1XM83"/>
<accession>A0ABD1XM83</accession>
<feature type="region of interest" description="Disordered" evidence="1">
    <location>
        <begin position="222"/>
        <end position="241"/>
    </location>
</feature>